<keyword evidence="1" id="KW-0812">Transmembrane</keyword>
<feature type="transmembrane region" description="Helical" evidence="1">
    <location>
        <begin position="96"/>
        <end position="116"/>
    </location>
</feature>
<evidence type="ECO:0008006" key="3">
    <source>
        <dbReference type="Google" id="ProtNLM"/>
    </source>
</evidence>
<feature type="transmembrane region" description="Helical" evidence="1">
    <location>
        <begin position="40"/>
        <end position="59"/>
    </location>
</feature>
<dbReference type="Proteomes" id="UP000885847">
    <property type="component" value="Unassembled WGS sequence"/>
</dbReference>
<dbReference type="InterPro" id="IPR010898">
    <property type="entry name" value="Hpre_diP_synth_I"/>
</dbReference>
<feature type="transmembrane region" description="Helical" evidence="1">
    <location>
        <begin position="123"/>
        <end position="142"/>
    </location>
</feature>
<keyword evidence="1" id="KW-1133">Transmembrane helix</keyword>
<dbReference type="AlphaFoldDB" id="A0A7C0VB62"/>
<accession>A0A7C0VB62</accession>
<reference evidence="2" key="1">
    <citation type="journal article" date="2020" name="mSystems">
        <title>Genome- and Community-Level Interaction Insights into Carbon Utilization and Element Cycling Functions of Hydrothermarchaeota in Hydrothermal Sediment.</title>
        <authorList>
            <person name="Zhou Z."/>
            <person name="Liu Y."/>
            <person name="Xu W."/>
            <person name="Pan J."/>
            <person name="Luo Z.H."/>
            <person name="Li M."/>
        </authorList>
    </citation>
    <scope>NUCLEOTIDE SEQUENCE [LARGE SCALE GENOMIC DNA]</scope>
    <source>
        <strain evidence="2">HyVt-102</strain>
    </source>
</reference>
<comment type="caution">
    <text evidence="2">The sequence shown here is derived from an EMBL/GenBank/DDBJ whole genome shotgun (WGS) entry which is preliminary data.</text>
</comment>
<organism evidence="2">
    <name type="scientific">candidate division WOR-3 bacterium</name>
    <dbReference type="NCBI Taxonomy" id="2052148"/>
    <lineage>
        <taxon>Bacteria</taxon>
        <taxon>Bacteria division WOR-3</taxon>
    </lineage>
</organism>
<dbReference type="InterPro" id="IPR014535">
    <property type="entry name" value="Hpre_diP_synt_I"/>
</dbReference>
<feature type="transmembrane region" description="Helical" evidence="1">
    <location>
        <begin position="12"/>
        <end position="34"/>
    </location>
</feature>
<dbReference type="PIRSF" id="PIRSF027391">
    <property type="entry name" value="Hpre_diP_synt_I"/>
    <property type="match status" value="1"/>
</dbReference>
<keyword evidence="1" id="KW-0472">Membrane</keyword>
<dbReference type="EMBL" id="DQWE01000321">
    <property type="protein sequence ID" value="HDI83476.1"/>
    <property type="molecule type" value="Genomic_DNA"/>
</dbReference>
<proteinExistence type="predicted"/>
<dbReference type="Pfam" id="PF07456">
    <property type="entry name" value="Hpre_diP_synt_I"/>
    <property type="match status" value="1"/>
</dbReference>
<gene>
    <name evidence="2" type="ORF">ENF18_06775</name>
</gene>
<protein>
    <recommendedName>
        <fullName evidence="3">Gx transporter family protein</fullName>
    </recommendedName>
</protein>
<evidence type="ECO:0000313" key="2">
    <source>
        <dbReference type="EMBL" id="HDI83476.1"/>
    </source>
</evidence>
<feature type="transmembrane region" description="Helical" evidence="1">
    <location>
        <begin position="71"/>
        <end position="90"/>
    </location>
</feature>
<evidence type="ECO:0000256" key="1">
    <source>
        <dbReference type="SAM" id="Phobius"/>
    </source>
</evidence>
<feature type="transmembrane region" description="Helical" evidence="1">
    <location>
        <begin position="148"/>
        <end position="168"/>
    </location>
</feature>
<sequence length="178" mass="18788">MKAGGILTKSQNRFATTVILIIISGFLYGVETFIPRPVPFIRLGLGNVLVLFALINLGTKEGFQVGIGKSIVGALLTGSFLSPSLILSLSGTISSIIIMWTLYTTGFFGIIGLSMAGAVTNGVVQAIVVSCFFAGTYAFAYVGRIMAMSGLITGCITGFITYGLLKFIERRSGGTEHK</sequence>
<dbReference type="Gene3D" id="1.10.1760.20">
    <property type="match status" value="1"/>
</dbReference>
<name>A0A7C0VB62_UNCW3</name>